<feature type="region of interest" description="Disordered" evidence="1">
    <location>
        <begin position="54"/>
        <end position="75"/>
    </location>
</feature>
<proteinExistence type="predicted"/>
<evidence type="ECO:0000313" key="3">
    <source>
        <dbReference type="Proteomes" id="UP001476798"/>
    </source>
</evidence>
<dbReference type="EMBL" id="JAHRIO010040036">
    <property type="protein sequence ID" value="MEQ2170579.1"/>
    <property type="molecule type" value="Genomic_DNA"/>
</dbReference>
<dbReference type="Proteomes" id="UP001476798">
    <property type="component" value="Unassembled WGS sequence"/>
</dbReference>
<evidence type="ECO:0000313" key="2">
    <source>
        <dbReference type="EMBL" id="MEQ2170579.1"/>
    </source>
</evidence>
<accession>A0ABV0NI85</accession>
<comment type="caution">
    <text evidence="2">The sequence shown here is derived from an EMBL/GenBank/DDBJ whole genome shotgun (WGS) entry which is preliminary data.</text>
</comment>
<reference evidence="2 3" key="1">
    <citation type="submission" date="2021-06" db="EMBL/GenBank/DDBJ databases">
        <authorList>
            <person name="Palmer J.M."/>
        </authorList>
    </citation>
    <scope>NUCLEOTIDE SEQUENCE [LARGE SCALE GENOMIC DNA]</scope>
    <source>
        <strain evidence="2 3">GA_2019</strain>
        <tissue evidence="2">Muscle</tissue>
    </source>
</reference>
<feature type="compositionally biased region" description="Basic and acidic residues" evidence="1">
    <location>
        <begin position="56"/>
        <end position="66"/>
    </location>
</feature>
<name>A0ABV0NI85_9TELE</name>
<sequence>MVHVYSVSSSSLTVQLYSRSRFLRLPLMNRLNIFTTDSPLSFCVYGTRTIKTPHQRASECHTERTPRSPKRPAAAHSATIVVQEEARAIVCLRSSKGLSLTPFTAATSAGGRVPVQTDVKVSQQASEAFCLGFRIISNAAFSNAAAFLTQLSA</sequence>
<keyword evidence="3" id="KW-1185">Reference proteome</keyword>
<gene>
    <name evidence="2" type="ORF">GOODEAATRI_001739</name>
</gene>
<evidence type="ECO:0000256" key="1">
    <source>
        <dbReference type="SAM" id="MobiDB-lite"/>
    </source>
</evidence>
<protein>
    <submittedName>
        <fullName evidence="2">Uncharacterized protein</fullName>
    </submittedName>
</protein>
<organism evidence="2 3">
    <name type="scientific">Goodea atripinnis</name>
    <dbReference type="NCBI Taxonomy" id="208336"/>
    <lineage>
        <taxon>Eukaryota</taxon>
        <taxon>Metazoa</taxon>
        <taxon>Chordata</taxon>
        <taxon>Craniata</taxon>
        <taxon>Vertebrata</taxon>
        <taxon>Euteleostomi</taxon>
        <taxon>Actinopterygii</taxon>
        <taxon>Neopterygii</taxon>
        <taxon>Teleostei</taxon>
        <taxon>Neoteleostei</taxon>
        <taxon>Acanthomorphata</taxon>
        <taxon>Ovalentaria</taxon>
        <taxon>Atherinomorphae</taxon>
        <taxon>Cyprinodontiformes</taxon>
        <taxon>Goodeidae</taxon>
        <taxon>Goodea</taxon>
    </lineage>
</organism>